<feature type="transmembrane region" description="Helical" evidence="1">
    <location>
        <begin position="6"/>
        <end position="22"/>
    </location>
</feature>
<dbReference type="AlphaFoldDB" id="A0A6V8LU18"/>
<dbReference type="RefSeq" id="WP_235956936.1">
    <property type="nucleotide sequence ID" value="NZ_BLTE01000010.1"/>
</dbReference>
<feature type="transmembrane region" description="Helical" evidence="1">
    <location>
        <begin position="68"/>
        <end position="90"/>
    </location>
</feature>
<evidence type="ECO:0000256" key="1">
    <source>
        <dbReference type="SAM" id="Phobius"/>
    </source>
</evidence>
<comment type="caution">
    <text evidence="2">The sequence shown here is derived from an EMBL/GenBank/DDBJ whole genome shotgun (WGS) entry which is preliminary data.</text>
</comment>
<keyword evidence="1" id="KW-0812">Transmembrane</keyword>
<evidence type="ECO:0000313" key="2">
    <source>
        <dbReference type="EMBL" id="GFK94440.1"/>
    </source>
</evidence>
<dbReference type="EMBL" id="BLTE01000010">
    <property type="protein sequence ID" value="GFK94440.1"/>
    <property type="molecule type" value="Genomic_DNA"/>
</dbReference>
<proteinExistence type="predicted"/>
<accession>A0A6V8LU18</accession>
<reference evidence="2 3" key="2">
    <citation type="submission" date="2020-05" db="EMBL/GenBank/DDBJ databases">
        <title>Draft genome sequence of Desulfovibrio sp. strainFSS-1.</title>
        <authorList>
            <person name="Shimoshige H."/>
            <person name="Kobayashi H."/>
            <person name="Maekawa T."/>
        </authorList>
    </citation>
    <scope>NUCLEOTIDE SEQUENCE [LARGE SCALE GENOMIC DNA]</scope>
    <source>
        <strain evidence="2 3">SIID29052-01</strain>
    </source>
</reference>
<sequence>MFDPITFLLVLIVAAILAMLVWRYRSAINTWGDRYSASPFRMLLCGVAAVVCLGVVAVVSPVQLPVALYKLALVLLAGYLGYWLDVWLFPYARPDGYLLRNWQLEQGFKPLKPDHAVAPGYEQVFAAALVRRALIVGFCMLAVGLGL</sequence>
<keyword evidence="1" id="KW-0472">Membrane</keyword>
<organism evidence="2 3">
    <name type="scientific">Fundidesulfovibrio magnetotacticus</name>
    <dbReference type="NCBI Taxonomy" id="2730080"/>
    <lineage>
        <taxon>Bacteria</taxon>
        <taxon>Pseudomonadati</taxon>
        <taxon>Thermodesulfobacteriota</taxon>
        <taxon>Desulfovibrionia</taxon>
        <taxon>Desulfovibrionales</taxon>
        <taxon>Desulfovibrionaceae</taxon>
        <taxon>Fundidesulfovibrio</taxon>
    </lineage>
</organism>
<feature type="transmembrane region" description="Helical" evidence="1">
    <location>
        <begin position="43"/>
        <end position="62"/>
    </location>
</feature>
<keyword evidence="1" id="KW-1133">Transmembrane helix</keyword>
<name>A0A6V8LU18_9BACT</name>
<gene>
    <name evidence="2" type="ORF">NNJEOMEG_02285</name>
</gene>
<reference evidence="2 3" key="1">
    <citation type="submission" date="2020-04" db="EMBL/GenBank/DDBJ databases">
        <authorList>
            <consortium name="Desulfovibrio sp. FSS-1 genome sequencing consortium"/>
            <person name="Shimoshige H."/>
            <person name="Kobayashi H."/>
            <person name="Maekawa T."/>
        </authorList>
    </citation>
    <scope>NUCLEOTIDE SEQUENCE [LARGE SCALE GENOMIC DNA]</scope>
    <source>
        <strain evidence="2 3">SIID29052-01</strain>
    </source>
</reference>
<protein>
    <submittedName>
        <fullName evidence="2">Uncharacterized protein</fullName>
    </submittedName>
</protein>
<dbReference type="Proteomes" id="UP000494245">
    <property type="component" value="Unassembled WGS sequence"/>
</dbReference>
<dbReference type="Pfam" id="PF13272">
    <property type="entry name" value="Holin_2-3"/>
    <property type="match status" value="1"/>
</dbReference>
<evidence type="ECO:0000313" key="3">
    <source>
        <dbReference type="Proteomes" id="UP000494245"/>
    </source>
</evidence>
<dbReference type="InterPro" id="IPR025140">
    <property type="entry name" value="Holin_2-3"/>
</dbReference>
<keyword evidence="3" id="KW-1185">Reference proteome</keyword>